<reference evidence="1" key="1">
    <citation type="submission" date="2022-06" db="EMBL/GenBank/DDBJ databases">
        <title>Natrinema sp. a new haloarchaeum isolate from saline soil.</title>
        <authorList>
            <person name="Strakova D."/>
            <person name="Galisteo C."/>
            <person name="Sanchez-Porro C."/>
            <person name="Ventosa A."/>
        </authorList>
    </citation>
    <scope>NUCLEOTIDE SEQUENCE</scope>
    <source>
        <strain evidence="1">S1CR25-10</strain>
    </source>
</reference>
<dbReference type="Proteomes" id="UP001154061">
    <property type="component" value="Unassembled WGS sequence"/>
</dbReference>
<proteinExistence type="predicted"/>
<dbReference type="AlphaFoldDB" id="A0A9Q4Q453"/>
<accession>A0A9Q4Q453</accession>
<evidence type="ECO:0000313" key="2">
    <source>
        <dbReference type="Proteomes" id="UP001154061"/>
    </source>
</evidence>
<evidence type="ECO:0000313" key="1">
    <source>
        <dbReference type="EMBL" id="MDF9748246.1"/>
    </source>
</evidence>
<protein>
    <submittedName>
        <fullName evidence="1">Uncharacterized protein</fullName>
    </submittedName>
</protein>
<dbReference type="RefSeq" id="WP_277524809.1">
    <property type="nucleotide sequence ID" value="NZ_JAMQOT010000013.1"/>
</dbReference>
<keyword evidence="2" id="KW-1185">Reference proteome</keyword>
<dbReference type="EMBL" id="JAMQOT010000013">
    <property type="protein sequence ID" value="MDF9748246.1"/>
    <property type="molecule type" value="Genomic_DNA"/>
</dbReference>
<comment type="caution">
    <text evidence="1">The sequence shown here is derived from an EMBL/GenBank/DDBJ whole genome shotgun (WGS) entry which is preliminary data.</text>
</comment>
<name>A0A9Q4Q453_9EURY</name>
<dbReference type="InterPro" id="IPR006311">
    <property type="entry name" value="TAT_signal"/>
</dbReference>
<organism evidence="1 2">
    <name type="scientific">Natrinema salsiterrestre</name>
    <dbReference type="NCBI Taxonomy" id="2950540"/>
    <lineage>
        <taxon>Archaea</taxon>
        <taxon>Methanobacteriati</taxon>
        <taxon>Methanobacteriota</taxon>
        <taxon>Stenosarchaea group</taxon>
        <taxon>Halobacteria</taxon>
        <taxon>Halobacteriales</taxon>
        <taxon>Natrialbaceae</taxon>
        <taxon>Natrinema</taxon>
    </lineage>
</organism>
<gene>
    <name evidence="1" type="ORF">NDI89_22000</name>
</gene>
<sequence>MQKKKPEKGVKRRNVLKSIGATSAGVAALPSISSLAEAQVFGNASATPSTIDNTSLRSLVIESSGKVEYEFTVTGLLSANDAPSETISNGTGSATLENETHEFSFTGEFTAFDIAGDATVRVDGEAFDYETFPHNTLVIATGGTVDYDISATGRVEVESETSERPSDRRVTGTVHSTHGWSFHAITYAGELTYLDTGSQTDGSEVVVVKNGTEIDPDRPLPSVKPSRARVESLGSAHDYYLHLGWDVATESGGEVVDRTDYGMAQATATSQTTTYSYSGAFQFVVVPDVGLVKNNPKDDTVACISLADEELSVTIVTSNGSTKELSATSEALNKSEVNVQITNIRMEPEDQQGPEGIEVNLEPNVTAEAAERAKKLHLAAELEREPEFEAVARRAESTSGRIRYDSAGITAFRISRGSNSADPAQRTLFIGAKFDLADVDGEDIVSAKIAKNTSTGEVVEGQIIKRLRTENNVPEGVQVEQLDTKSLGTATTSGSAEFESAAVEYDTDQLSPQSVTQEANTQKVGDLAVNTNGLIDIPDWLIPDQVKEMIDDGVDVAVDIANSGVQVSLSGYGALNDWAYEAGKFQGFSKKGAMALNKALAAPSPFVTALNEFNQQGEVTTCSCCITFGTVALSEGVGTAATMGCTALGGPVGGLTCSVFFNVLSDMLVQHDKVEVALEKTCSEANLC</sequence>
<dbReference type="PROSITE" id="PS51318">
    <property type="entry name" value="TAT"/>
    <property type="match status" value="1"/>
</dbReference>